<gene>
    <name evidence="1" type="ORF">SAMN05421852_11331</name>
</gene>
<protein>
    <submittedName>
        <fullName evidence="1">Heptaprenyl diphosphate synthase</fullName>
    </submittedName>
</protein>
<dbReference type="RefSeq" id="WP_093230793.1">
    <property type="nucleotide sequence ID" value="NZ_FORR01000013.1"/>
</dbReference>
<evidence type="ECO:0000313" key="1">
    <source>
        <dbReference type="EMBL" id="SFJ57894.1"/>
    </source>
</evidence>
<dbReference type="InterPro" id="IPR009920">
    <property type="entry name" value="HEPPP_synth_su1"/>
</dbReference>
<evidence type="ECO:0000313" key="2">
    <source>
        <dbReference type="Proteomes" id="UP000199545"/>
    </source>
</evidence>
<dbReference type="Gene3D" id="1.20.120.1450">
    <property type="match status" value="1"/>
</dbReference>
<dbReference type="Proteomes" id="UP000199545">
    <property type="component" value="Unassembled WGS sequence"/>
</dbReference>
<keyword evidence="2" id="KW-1185">Reference proteome</keyword>
<dbReference type="OrthoDB" id="2417886at2"/>
<proteinExistence type="predicted"/>
<reference evidence="1 2" key="1">
    <citation type="submission" date="2016-10" db="EMBL/GenBank/DDBJ databases">
        <authorList>
            <person name="de Groot N.N."/>
        </authorList>
    </citation>
    <scope>NUCLEOTIDE SEQUENCE [LARGE SCALE GENOMIC DNA]</scope>
    <source>
        <strain evidence="1 2">DSM 44778</strain>
    </source>
</reference>
<dbReference type="EMBL" id="FORR01000013">
    <property type="protein sequence ID" value="SFJ57894.1"/>
    <property type="molecule type" value="Genomic_DNA"/>
</dbReference>
<dbReference type="GO" id="GO:0009234">
    <property type="term" value="P:menaquinone biosynthetic process"/>
    <property type="evidence" value="ECO:0007669"/>
    <property type="project" value="InterPro"/>
</dbReference>
<accession>A0A1I3SGJ6</accession>
<sequence>MTSIHTEIDKSFQRIRELAHEPYLEKVIGKPKIPVFFVQLLHLFMESYGVPKERAHVYCVATTLLKMGLDLHEKVSLDHEEDLQKTRARQLYVLAGDYFSSLYYHLLSRYQEIEGIKCLARATSTINEAKMVRYHTADHEAKWEKRQVIESGLLTALADFFHVVEDLRNLWHRLLSSLTVLHLLEEDQTDWNETLFQKCQSAWHEAKKAVSQLPTGEVKGILTEKLDHWSKKLGSFSLVKGG</sequence>
<organism evidence="1 2">
    <name type="scientific">Thermoflavimicrobium dichotomicum</name>
    <dbReference type="NCBI Taxonomy" id="46223"/>
    <lineage>
        <taxon>Bacteria</taxon>
        <taxon>Bacillati</taxon>
        <taxon>Bacillota</taxon>
        <taxon>Bacilli</taxon>
        <taxon>Bacillales</taxon>
        <taxon>Thermoactinomycetaceae</taxon>
        <taxon>Thermoflavimicrobium</taxon>
    </lineage>
</organism>
<dbReference type="AlphaFoldDB" id="A0A1I3SGJ6"/>
<dbReference type="STRING" id="46223.SAMN05421852_11331"/>
<name>A0A1I3SGJ6_9BACL</name>
<dbReference type="Pfam" id="PF07307">
    <property type="entry name" value="HEPPP_synt_1"/>
    <property type="match status" value="1"/>
</dbReference>